<evidence type="ECO:0000256" key="1">
    <source>
        <dbReference type="SAM" id="SignalP"/>
    </source>
</evidence>
<dbReference type="Proteomes" id="UP000289775">
    <property type="component" value="Unassembled WGS sequence"/>
</dbReference>
<comment type="caution">
    <text evidence="2">The sequence shown here is derived from an EMBL/GenBank/DDBJ whole genome shotgun (WGS) entry which is preliminary data.</text>
</comment>
<reference evidence="2 3" key="1">
    <citation type="submission" date="2014-12" db="EMBL/GenBank/DDBJ databases">
        <title>Genome sequence of Flavobacterium beibuense RSKm HC5.</title>
        <authorList>
            <person name="Kim J.F."/>
            <person name="Song J.Y."/>
            <person name="Kwak M.-J."/>
            <person name="Lee S.-W."/>
        </authorList>
    </citation>
    <scope>NUCLEOTIDE SEQUENCE [LARGE SCALE GENOMIC DNA]</scope>
    <source>
        <strain evidence="2 3">RSKm HC5</strain>
    </source>
</reference>
<gene>
    <name evidence="2" type="ORF">NU09_1047</name>
</gene>
<name>A0A444WF35_9FLAO</name>
<organism evidence="2 3">
    <name type="scientific">Flavobacterium beibuense</name>
    <dbReference type="NCBI Taxonomy" id="657326"/>
    <lineage>
        <taxon>Bacteria</taxon>
        <taxon>Pseudomonadati</taxon>
        <taxon>Bacteroidota</taxon>
        <taxon>Flavobacteriia</taxon>
        <taxon>Flavobacteriales</taxon>
        <taxon>Flavobacteriaceae</taxon>
        <taxon>Flavobacterium</taxon>
    </lineage>
</organism>
<feature type="signal peptide" evidence="1">
    <location>
        <begin position="1"/>
        <end position="17"/>
    </location>
</feature>
<dbReference type="AlphaFoldDB" id="A0A444WF35"/>
<proteinExistence type="predicted"/>
<evidence type="ECO:0000313" key="3">
    <source>
        <dbReference type="Proteomes" id="UP000289775"/>
    </source>
</evidence>
<sequence length="127" mass="14680">MKKLIYILLLLPFAVMAQETPSVNGYKTFLDNKQVDITHYFIDPDNVADIRTDKNTKEVYITRKEQTDLVCLGDLIKDNKINVTVNGTVIENHETYFMETTTITDMNIDKTTEIPSINFTTKNNRKE</sequence>
<keyword evidence="3" id="KW-1185">Reference proteome</keyword>
<dbReference type="OrthoDB" id="1362021at2"/>
<protein>
    <submittedName>
        <fullName evidence="2">Uncharacterized protein</fullName>
    </submittedName>
</protein>
<feature type="chain" id="PRO_5019453973" evidence="1">
    <location>
        <begin position="18"/>
        <end position="127"/>
    </location>
</feature>
<dbReference type="EMBL" id="JUIW01000003">
    <property type="protein sequence ID" value="RYJ44437.1"/>
    <property type="molecule type" value="Genomic_DNA"/>
</dbReference>
<accession>A0A444WF35</accession>
<dbReference type="RefSeq" id="WP_129750199.1">
    <property type="nucleotide sequence ID" value="NZ_JUIW01000003.1"/>
</dbReference>
<keyword evidence="1" id="KW-0732">Signal</keyword>
<evidence type="ECO:0000313" key="2">
    <source>
        <dbReference type="EMBL" id="RYJ44437.1"/>
    </source>
</evidence>